<comment type="caution">
    <text evidence="2">The sequence shown here is derived from an EMBL/GenBank/DDBJ whole genome shotgun (WGS) entry which is preliminary data.</text>
</comment>
<dbReference type="RefSeq" id="WP_176638560.1">
    <property type="nucleotide sequence ID" value="NZ_JABXXP010000004.1"/>
</dbReference>
<reference evidence="2 3" key="1">
    <citation type="submission" date="2020-06" db="EMBL/GenBank/DDBJ databases">
        <title>Description of novel acetic acid bacteria.</title>
        <authorList>
            <person name="Sombolestani A."/>
        </authorList>
    </citation>
    <scope>NUCLEOTIDE SEQUENCE [LARGE SCALE GENOMIC DNA]</scope>
    <source>
        <strain evidence="2 3">LMG 31431</strain>
    </source>
</reference>
<accession>A0A7Y7M5M1</accession>
<keyword evidence="1" id="KW-0812">Transmembrane</keyword>
<dbReference type="EMBL" id="JABXXP010000004">
    <property type="protein sequence ID" value="NVN09761.1"/>
    <property type="molecule type" value="Genomic_DNA"/>
</dbReference>
<evidence type="ECO:0000313" key="3">
    <source>
        <dbReference type="Proteomes" id="UP000534870"/>
    </source>
</evidence>
<organism evidence="2 3">
    <name type="scientific">Nguyenibacter vanlangensis</name>
    <dbReference type="NCBI Taxonomy" id="1216886"/>
    <lineage>
        <taxon>Bacteria</taxon>
        <taxon>Pseudomonadati</taxon>
        <taxon>Pseudomonadota</taxon>
        <taxon>Alphaproteobacteria</taxon>
        <taxon>Acetobacterales</taxon>
        <taxon>Acetobacteraceae</taxon>
        <taxon>Nguyenibacter</taxon>
    </lineage>
</organism>
<sequence length="253" mass="29490">MERLSMRCKDAEKIFEKLPYPPVWFLRLQIDSFGQQGVFEIRERENQLGQFRFYRAEARLIWTETSYWMAEKLDKFQMFQNSIQVVVDVENSTARFGPTSQISMQYPGVGLGSALMTTVIRWLKTKFPEAKVLPGSLSSAQATPDNKQRRNEFYQSHGFDMTYNDVEMRSGSFKKDRAGDLLDDKPLKGPDMHLDDIFRLYFRAHETSKSQERHIESLNKSLAERNLTIKYLCITLFILLSIFALVIIFAKTP</sequence>
<name>A0A7Y7M5M1_9PROT</name>
<keyword evidence="1" id="KW-1133">Transmembrane helix</keyword>
<keyword evidence="1" id="KW-0472">Membrane</keyword>
<dbReference type="AlphaFoldDB" id="A0A7Y7M5M1"/>
<evidence type="ECO:0000313" key="2">
    <source>
        <dbReference type="EMBL" id="NVN09761.1"/>
    </source>
</evidence>
<dbReference type="Proteomes" id="UP000534870">
    <property type="component" value="Unassembled WGS sequence"/>
</dbReference>
<feature type="transmembrane region" description="Helical" evidence="1">
    <location>
        <begin position="229"/>
        <end position="250"/>
    </location>
</feature>
<proteinExistence type="predicted"/>
<protein>
    <submittedName>
        <fullName evidence="2">Uncharacterized protein</fullName>
    </submittedName>
</protein>
<evidence type="ECO:0000256" key="1">
    <source>
        <dbReference type="SAM" id="Phobius"/>
    </source>
</evidence>
<gene>
    <name evidence="2" type="ORF">HUK84_01110</name>
</gene>